<evidence type="ECO:0000256" key="9">
    <source>
        <dbReference type="RuleBase" id="RU369079"/>
    </source>
</evidence>
<protein>
    <recommendedName>
        <fullName evidence="9">TRAP transporter small permease protein</fullName>
    </recommendedName>
</protein>
<evidence type="ECO:0000313" key="11">
    <source>
        <dbReference type="EMBL" id="KGA35909.1"/>
    </source>
</evidence>
<evidence type="ECO:0000256" key="8">
    <source>
        <dbReference type="ARBA" id="ARBA00038436"/>
    </source>
</evidence>
<evidence type="ECO:0000256" key="1">
    <source>
        <dbReference type="ARBA" id="ARBA00004429"/>
    </source>
</evidence>
<dbReference type="GO" id="GO:0005886">
    <property type="term" value="C:plasma membrane"/>
    <property type="evidence" value="ECO:0007669"/>
    <property type="project" value="UniProtKB-SubCell"/>
</dbReference>
<sequence length="159" mass="17916">MKTLIKIEIAIAKIMFIIMVILILVAAIGRAVGYPLIWSIEISMVLFAWVSMFSIHYAQANQRNMGIDFLSKRLPETIQTGIDYINRILIVLFLGFGTYSGYLFTWDTRAHVLPISELNHVFLSAAVPTGCLLMILTCVEQLIDKVNTRRALSIRGDLP</sequence>
<keyword evidence="3" id="KW-1003">Cell membrane</keyword>
<feature type="transmembrane region" description="Helical" evidence="9">
    <location>
        <begin position="122"/>
        <end position="143"/>
    </location>
</feature>
<keyword evidence="4 9" id="KW-0997">Cell inner membrane</keyword>
<gene>
    <name evidence="11" type="ORF">KU74_05400</name>
</gene>
<accession>A0A0M2F4F7</accession>
<evidence type="ECO:0000256" key="3">
    <source>
        <dbReference type="ARBA" id="ARBA00022475"/>
    </source>
</evidence>
<dbReference type="EMBL" id="JQOD01000001">
    <property type="protein sequence ID" value="KGA35909.1"/>
    <property type="molecule type" value="Genomic_DNA"/>
</dbReference>
<dbReference type="Pfam" id="PF04290">
    <property type="entry name" value="DctQ"/>
    <property type="match status" value="1"/>
</dbReference>
<comment type="function">
    <text evidence="9">Part of the tripartite ATP-independent periplasmic (TRAP) transport system.</text>
</comment>
<dbReference type="GO" id="GO:0022857">
    <property type="term" value="F:transmembrane transporter activity"/>
    <property type="evidence" value="ECO:0007669"/>
    <property type="project" value="UniProtKB-UniRule"/>
</dbReference>
<evidence type="ECO:0000256" key="5">
    <source>
        <dbReference type="ARBA" id="ARBA00022692"/>
    </source>
</evidence>
<evidence type="ECO:0000256" key="2">
    <source>
        <dbReference type="ARBA" id="ARBA00022448"/>
    </source>
</evidence>
<proteinExistence type="inferred from homology"/>
<name>A0A0M2F4F7_9GAMM</name>
<feature type="transmembrane region" description="Helical" evidence="9">
    <location>
        <begin position="7"/>
        <end position="29"/>
    </location>
</feature>
<dbReference type="InterPro" id="IPR007387">
    <property type="entry name" value="TRAP_DctQ"/>
</dbReference>
<evidence type="ECO:0000256" key="6">
    <source>
        <dbReference type="ARBA" id="ARBA00022989"/>
    </source>
</evidence>
<dbReference type="PANTHER" id="PTHR35011">
    <property type="entry name" value="2,3-DIKETO-L-GULONATE TRAP TRANSPORTER SMALL PERMEASE PROTEIN YIAM"/>
    <property type="match status" value="1"/>
</dbReference>
<evidence type="ECO:0000256" key="4">
    <source>
        <dbReference type="ARBA" id="ARBA00022519"/>
    </source>
</evidence>
<evidence type="ECO:0000259" key="10">
    <source>
        <dbReference type="Pfam" id="PF04290"/>
    </source>
</evidence>
<keyword evidence="7 9" id="KW-0472">Membrane</keyword>
<dbReference type="RefSeq" id="WP_039312567.1">
    <property type="nucleotide sequence ID" value="NZ_JQOD01000001.1"/>
</dbReference>
<comment type="subunit">
    <text evidence="9">The complex comprises the extracytoplasmic solute receptor protein and the two transmembrane proteins.</text>
</comment>
<dbReference type="AlphaFoldDB" id="A0A0M2F4F7"/>
<organism evidence="11 12">
    <name type="scientific">Pectobacterium brasiliense</name>
    <dbReference type="NCBI Taxonomy" id="180957"/>
    <lineage>
        <taxon>Bacteria</taxon>
        <taxon>Pseudomonadati</taxon>
        <taxon>Pseudomonadota</taxon>
        <taxon>Gammaproteobacteria</taxon>
        <taxon>Enterobacterales</taxon>
        <taxon>Pectobacteriaceae</taxon>
        <taxon>Pectobacterium</taxon>
    </lineage>
</organism>
<comment type="caution">
    <text evidence="11">The sequence shown here is derived from an EMBL/GenBank/DDBJ whole genome shotgun (WGS) entry which is preliminary data.</text>
</comment>
<feature type="domain" description="Tripartite ATP-independent periplasmic transporters DctQ component" evidence="10">
    <location>
        <begin position="19"/>
        <end position="146"/>
    </location>
</feature>
<dbReference type="PANTHER" id="PTHR35011:SF4">
    <property type="entry name" value="SLL1102 PROTEIN"/>
    <property type="match status" value="1"/>
</dbReference>
<reference evidence="11 12" key="1">
    <citation type="submission" date="2014-08" db="EMBL/GenBank/DDBJ databases">
        <title>Genome sequences of NCPPB Pectobacterium isolates.</title>
        <authorList>
            <person name="Glover R.H."/>
            <person name="Sapp M."/>
            <person name="Elphinstone J."/>
        </authorList>
    </citation>
    <scope>NUCLEOTIDE SEQUENCE [LARGE SCALE GENOMIC DNA]</scope>
    <source>
        <strain evidence="11 12">LMG 21372</strain>
    </source>
</reference>
<dbReference type="InterPro" id="IPR055348">
    <property type="entry name" value="DctQ"/>
</dbReference>
<keyword evidence="6 9" id="KW-1133">Transmembrane helix</keyword>
<comment type="subcellular location">
    <subcellularLocation>
        <location evidence="1 9">Cell inner membrane</location>
        <topology evidence="1 9">Multi-pass membrane protein</topology>
    </subcellularLocation>
</comment>
<feature type="transmembrane region" description="Helical" evidence="9">
    <location>
        <begin position="35"/>
        <end position="55"/>
    </location>
</feature>
<keyword evidence="5 9" id="KW-0812">Transmembrane</keyword>
<keyword evidence="2 9" id="KW-0813">Transport</keyword>
<dbReference type="Proteomes" id="UP000029435">
    <property type="component" value="Unassembled WGS sequence"/>
</dbReference>
<dbReference type="OrthoDB" id="2085311at2"/>
<evidence type="ECO:0000313" key="12">
    <source>
        <dbReference type="Proteomes" id="UP000029435"/>
    </source>
</evidence>
<feature type="transmembrane region" description="Helical" evidence="9">
    <location>
        <begin position="84"/>
        <end position="102"/>
    </location>
</feature>
<evidence type="ECO:0000256" key="7">
    <source>
        <dbReference type="ARBA" id="ARBA00023136"/>
    </source>
</evidence>
<comment type="similarity">
    <text evidence="8 9">Belongs to the TRAP transporter small permease family.</text>
</comment>